<dbReference type="RefSeq" id="WP_371753401.1">
    <property type="nucleotide sequence ID" value="NZ_JAYJLD010000007.1"/>
</dbReference>
<dbReference type="EMBL" id="JAYJLD010000007">
    <property type="protein sequence ID" value="MEB3101283.1"/>
    <property type="molecule type" value="Genomic_DNA"/>
</dbReference>
<gene>
    <name evidence="1" type="ORF">VF724_06350</name>
</gene>
<accession>A0ABU5ZGF1</accession>
<reference evidence="1" key="1">
    <citation type="submission" date="2023-12" db="EMBL/GenBank/DDBJ databases">
        <title>Fervidustalea candida gen. nov., sp. nov., a novel member of the family Paenibacillaceae isolated from a geothermal area.</title>
        <authorList>
            <person name="Li W.-J."/>
            <person name="Jiao J.-Y."/>
            <person name="Chen Y."/>
        </authorList>
    </citation>
    <scope>NUCLEOTIDE SEQUENCE</scope>
    <source>
        <strain evidence="1">SYSU GA230002</strain>
    </source>
</reference>
<keyword evidence="2" id="KW-1185">Reference proteome</keyword>
<dbReference type="Proteomes" id="UP001310386">
    <property type="component" value="Unassembled WGS sequence"/>
</dbReference>
<protein>
    <submittedName>
        <fullName evidence="1">DUF2487 family protein</fullName>
    </submittedName>
</protein>
<sequence length="133" mass="15418">MKFSEITQTKWQEWKPYMDTCLLPLTGLTGGEQPWEVTRTLEELRDVMDRIEIPYKGRIVTYPTVQYQLEGQAFEAFVNQLCANMISAGFAHVVLVTGNALIREMNFEQADLLIGPEDEPRISEMIQTMWEQK</sequence>
<name>A0ABU5ZGF1_9BACL</name>
<evidence type="ECO:0000313" key="1">
    <source>
        <dbReference type="EMBL" id="MEB3101283.1"/>
    </source>
</evidence>
<dbReference type="Pfam" id="PF10673">
    <property type="entry name" value="DUF2487"/>
    <property type="match status" value="1"/>
</dbReference>
<comment type="caution">
    <text evidence="1">The sequence shown here is derived from an EMBL/GenBank/DDBJ whole genome shotgun (WGS) entry which is preliminary data.</text>
</comment>
<evidence type="ECO:0000313" key="2">
    <source>
        <dbReference type="Proteomes" id="UP001310386"/>
    </source>
</evidence>
<dbReference type="InterPro" id="IPR019615">
    <property type="entry name" value="DUF2487"/>
</dbReference>
<proteinExistence type="predicted"/>
<organism evidence="1 2">
    <name type="scientific">Ferviditalea candida</name>
    <dbReference type="NCBI Taxonomy" id="3108399"/>
    <lineage>
        <taxon>Bacteria</taxon>
        <taxon>Bacillati</taxon>
        <taxon>Bacillota</taxon>
        <taxon>Bacilli</taxon>
        <taxon>Bacillales</taxon>
        <taxon>Paenibacillaceae</taxon>
        <taxon>Ferviditalea</taxon>
    </lineage>
</organism>